<evidence type="ECO:0000313" key="2">
    <source>
        <dbReference type="EMBL" id="MFK3576324.1"/>
    </source>
</evidence>
<reference evidence="2 3" key="1">
    <citation type="submission" date="2022-09" db="EMBL/GenBank/DDBJ databases">
        <title>Genome sequencing of four strains from tibetan pig.</title>
        <authorList>
            <person name="Feng J."/>
        </authorList>
    </citation>
    <scope>NUCLEOTIDE SEQUENCE [LARGE SCALE GENOMIC DNA]</scope>
    <source>
        <strain evidence="2 3">11-1-1</strain>
    </source>
</reference>
<dbReference type="Proteomes" id="UP001620273">
    <property type="component" value="Unassembled WGS sequence"/>
</dbReference>
<dbReference type="Pfam" id="PF14393">
    <property type="entry name" value="DUF4422"/>
    <property type="match status" value="1"/>
</dbReference>
<dbReference type="InterPro" id="IPR025536">
    <property type="entry name" value="DUF4422"/>
</dbReference>
<proteinExistence type="predicted"/>
<gene>
    <name evidence="2" type="ORF">OCH74_05550</name>
</gene>
<dbReference type="RefSeq" id="WP_404440876.1">
    <property type="nucleotide sequence ID" value="NZ_JAOQBW010000003.1"/>
</dbReference>
<accession>A0ABW8KP42</accession>
<feature type="domain" description="DUF4422" evidence="1">
    <location>
        <begin position="21"/>
        <end position="242"/>
    </location>
</feature>
<organism evidence="2 3">
    <name type="scientific">Bifidobacterium thermacidophilum</name>
    <dbReference type="NCBI Taxonomy" id="246618"/>
    <lineage>
        <taxon>Bacteria</taxon>
        <taxon>Bacillati</taxon>
        <taxon>Actinomycetota</taxon>
        <taxon>Actinomycetes</taxon>
        <taxon>Bifidobacteriales</taxon>
        <taxon>Bifidobacteriaceae</taxon>
        <taxon>Bifidobacterium</taxon>
    </lineage>
</organism>
<comment type="caution">
    <text evidence="2">The sequence shown here is derived from an EMBL/GenBank/DDBJ whole genome shotgun (WGS) entry which is preliminary data.</text>
</comment>
<dbReference type="EMBL" id="JAOQBW010000003">
    <property type="protein sequence ID" value="MFK3576324.1"/>
    <property type="molecule type" value="Genomic_DNA"/>
</dbReference>
<evidence type="ECO:0000313" key="3">
    <source>
        <dbReference type="Proteomes" id="UP001620273"/>
    </source>
</evidence>
<name>A0ABW8KP42_9BIFI</name>
<evidence type="ECO:0000259" key="1">
    <source>
        <dbReference type="Pfam" id="PF14393"/>
    </source>
</evidence>
<sequence>MEEDQRFDSSANDKIEQQICVAIAAHKRYRMPNDHMYLPVHVGKALHPTVELGNEFVVDNTGDNISELNNYYSELTAMYWLWKNIKSKYQGLVHYRRYFETKKISDRLFKIDRYGKILDHEEAIESLTECDIILPKHRNYLIETIYSHYAHTFDSNQLDEMRKILLYQQPDYIPAFDTVMQGTTAHMFNMMIMSRDKFDEYCTWLFPLLFDLQKKINPERYNAFNARYLGRVSEMMLDVWLLTVGYSYREYPVISPEPVNWMKKGSAFIAAKFGYNTYTKSF</sequence>
<keyword evidence="3" id="KW-1185">Reference proteome</keyword>
<protein>
    <submittedName>
        <fullName evidence="2">DUF4422 domain-containing protein</fullName>
    </submittedName>
</protein>